<dbReference type="PANTHER" id="PTHR11092:SF0">
    <property type="entry name" value="EPIMERASE FAMILY PROTEIN SDR39U1"/>
    <property type="match status" value="1"/>
</dbReference>
<dbReference type="Pfam" id="PF01370">
    <property type="entry name" value="Epimerase"/>
    <property type="match status" value="1"/>
</dbReference>
<dbReference type="PANTHER" id="PTHR11092">
    <property type="entry name" value="SUGAR NUCLEOTIDE EPIMERASE RELATED"/>
    <property type="match status" value="1"/>
</dbReference>
<evidence type="ECO:0000259" key="2">
    <source>
        <dbReference type="Pfam" id="PF01370"/>
    </source>
</evidence>
<protein>
    <submittedName>
        <fullName evidence="4">Epimerase</fullName>
    </submittedName>
</protein>
<accession>A0ABN6V0I7</accession>
<feature type="domain" description="NAD-dependent epimerase/dehydratase" evidence="2">
    <location>
        <begin position="9"/>
        <end position="221"/>
    </location>
</feature>
<sequence>MAEQPLQRVVVAGGTGLVGRALVKALVRAGVEVVVLTRRPGSAVLPPGARAQGWEDPAEALEGADAVFNLAGEGIADRRWTAKRKQILLQSRVGPTEALVEGLRGCTHRPAVLVNASAIGYYGAAPDDTPLSELSPAGTGFLPEVCQAWEAAALAARSLGVRVAIARLGMVLARNGGALPKMALPVRLWAGSRLGDGRQGLSWIHLHDLVAMLLAAAGNPAWEGPFNATAPEPVSQAVFLRLLSKQLHRPLAPIPGVLAAAGVRLALGELGRDLLLRGAFVHPGKAEVLGFPFRFPSPEEALLDLL</sequence>
<name>A0ABN6V0I7_9BACT</name>
<dbReference type="InterPro" id="IPR001509">
    <property type="entry name" value="Epimerase_deHydtase"/>
</dbReference>
<evidence type="ECO:0000259" key="3">
    <source>
        <dbReference type="Pfam" id="PF08338"/>
    </source>
</evidence>
<dbReference type="NCBIfam" id="TIGR01777">
    <property type="entry name" value="yfcH"/>
    <property type="match status" value="1"/>
</dbReference>
<evidence type="ECO:0000256" key="1">
    <source>
        <dbReference type="ARBA" id="ARBA00009353"/>
    </source>
</evidence>
<dbReference type="InterPro" id="IPR036291">
    <property type="entry name" value="NAD(P)-bd_dom_sf"/>
</dbReference>
<proteinExistence type="inferred from homology"/>
<dbReference type="Gene3D" id="3.40.50.720">
    <property type="entry name" value="NAD(P)-binding Rossmann-like Domain"/>
    <property type="match status" value="1"/>
</dbReference>
<reference evidence="5" key="1">
    <citation type="journal article" date="2023" name="Int. J. Syst. Evol. Microbiol.">
        <title>Mesoterricola silvestris gen. nov., sp. nov., Mesoterricola sediminis sp. nov., Geothrix oryzae sp. nov., Geothrix edaphica sp. nov., Geothrix rubra sp. nov., and Geothrix limicola sp. nov., six novel members of Acidobacteriota isolated from soils.</title>
        <authorList>
            <person name="Itoh H."/>
            <person name="Sugisawa Y."/>
            <person name="Mise K."/>
            <person name="Xu Z."/>
            <person name="Kuniyasu M."/>
            <person name="Ushijima N."/>
            <person name="Kawano K."/>
            <person name="Kobayashi E."/>
            <person name="Shiratori Y."/>
            <person name="Masuda Y."/>
            <person name="Senoo K."/>
        </authorList>
    </citation>
    <scope>NUCLEOTIDE SEQUENCE [LARGE SCALE GENOMIC DNA]</scope>
    <source>
        <strain evidence="5">Red222</strain>
    </source>
</reference>
<dbReference type="InterPro" id="IPR013549">
    <property type="entry name" value="DUF1731"/>
</dbReference>
<dbReference type="SUPFAM" id="SSF51735">
    <property type="entry name" value="NAD(P)-binding Rossmann-fold domains"/>
    <property type="match status" value="1"/>
</dbReference>
<evidence type="ECO:0000313" key="5">
    <source>
        <dbReference type="Proteomes" id="UP001242010"/>
    </source>
</evidence>
<dbReference type="RefSeq" id="WP_286353657.1">
    <property type="nucleotide sequence ID" value="NZ_AP027079.1"/>
</dbReference>
<dbReference type="EMBL" id="AP027079">
    <property type="protein sequence ID" value="BDU69937.1"/>
    <property type="molecule type" value="Genomic_DNA"/>
</dbReference>
<dbReference type="Pfam" id="PF08338">
    <property type="entry name" value="DUF1731"/>
    <property type="match status" value="1"/>
</dbReference>
<evidence type="ECO:0000313" key="4">
    <source>
        <dbReference type="EMBL" id="BDU69937.1"/>
    </source>
</evidence>
<comment type="similarity">
    <text evidence="1">Belongs to the NAD(P)-dependent epimerase/dehydratase family. SDR39U1 subfamily.</text>
</comment>
<dbReference type="Proteomes" id="UP001242010">
    <property type="component" value="Chromosome"/>
</dbReference>
<gene>
    <name evidence="4" type="ORF">GETHOR_20380</name>
</gene>
<dbReference type="InterPro" id="IPR010099">
    <property type="entry name" value="SDR39U1"/>
</dbReference>
<feature type="domain" description="DUF1731" evidence="3">
    <location>
        <begin position="260"/>
        <end position="305"/>
    </location>
</feature>
<organism evidence="4 5">
    <name type="scientific">Geothrix oryzae</name>
    <dbReference type="NCBI Taxonomy" id="2927975"/>
    <lineage>
        <taxon>Bacteria</taxon>
        <taxon>Pseudomonadati</taxon>
        <taxon>Acidobacteriota</taxon>
        <taxon>Holophagae</taxon>
        <taxon>Holophagales</taxon>
        <taxon>Holophagaceae</taxon>
        <taxon>Geothrix</taxon>
    </lineage>
</organism>
<keyword evidence="5" id="KW-1185">Reference proteome</keyword>